<dbReference type="PANTHER" id="PTHR33993">
    <property type="entry name" value="GLYOXALASE-RELATED"/>
    <property type="match status" value="1"/>
</dbReference>
<evidence type="ECO:0000259" key="1">
    <source>
        <dbReference type="PROSITE" id="PS51819"/>
    </source>
</evidence>
<proteinExistence type="predicted"/>
<dbReference type="Proteomes" id="UP000198426">
    <property type="component" value="Unassembled WGS sequence"/>
</dbReference>
<dbReference type="CDD" id="cd07247">
    <property type="entry name" value="SgaA_N_like"/>
    <property type="match status" value="1"/>
</dbReference>
<organism evidence="2 3">
    <name type="scientific">Tropicimonas sediminicola</name>
    <dbReference type="NCBI Taxonomy" id="1031541"/>
    <lineage>
        <taxon>Bacteria</taxon>
        <taxon>Pseudomonadati</taxon>
        <taxon>Pseudomonadota</taxon>
        <taxon>Alphaproteobacteria</taxon>
        <taxon>Rhodobacterales</taxon>
        <taxon>Roseobacteraceae</taxon>
        <taxon>Tropicimonas</taxon>
    </lineage>
</organism>
<dbReference type="AlphaFoldDB" id="A0A239CQN5"/>
<sequence length="151" mass="16443">MSLNHGAIWWSELMTRDLPGSVKYYADVCGWSFEELPAGEEDYRVAVAHGRPVAGIRDVTGLEEFEGADPHWFTYIAVDDVDAALERTRFAGGRVVQAPMDVAGVGRIALVSDAGGAPLGLLTPVFPTDDLVAEDRRHVTEAELDEDNFPV</sequence>
<evidence type="ECO:0000313" key="2">
    <source>
        <dbReference type="EMBL" id="SNS22417.1"/>
    </source>
</evidence>
<dbReference type="Pfam" id="PF00903">
    <property type="entry name" value="Glyoxalase"/>
    <property type="match status" value="1"/>
</dbReference>
<dbReference type="Gene3D" id="3.10.180.10">
    <property type="entry name" value="2,3-Dihydroxybiphenyl 1,2-Dioxygenase, domain 1"/>
    <property type="match status" value="1"/>
</dbReference>
<keyword evidence="3" id="KW-1185">Reference proteome</keyword>
<dbReference type="RefSeq" id="WP_089230887.1">
    <property type="nucleotide sequence ID" value="NZ_FZOY01000001.1"/>
</dbReference>
<dbReference type="InterPro" id="IPR037523">
    <property type="entry name" value="VOC_core"/>
</dbReference>
<feature type="domain" description="VOC" evidence="1">
    <location>
        <begin position="7"/>
        <end position="124"/>
    </location>
</feature>
<dbReference type="SUPFAM" id="SSF54593">
    <property type="entry name" value="Glyoxalase/Bleomycin resistance protein/Dihydroxybiphenyl dioxygenase"/>
    <property type="match status" value="1"/>
</dbReference>
<dbReference type="PANTHER" id="PTHR33993:SF14">
    <property type="entry name" value="GB|AAF24581.1"/>
    <property type="match status" value="1"/>
</dbReference>
<dbReference type="InterPro" id="IPR052164">
    <property type="entry name" value="Anthracycline_SecMetBiosynth"/>
</dbReference>
<evidence type="ECO:0000313" key="3">
    <source>
        <dbReference type="Proteomes" id="UP000198426"/>
    </source>
</evidence>
<dbReference type="InterPro" id="IPR029068">
    <property type="entry name" value="Glyas_Bleomycin-R_OHBP_Dase"/>
</dbReference>
<gene>
    <name evidence="2" type="ORF">SAMN05421757_101422</name>
</gene>
<dbReference type="PROSITE" id="PS51819">
    <property type="entry name" value="VOC"/>
    <property type="match status" value="1"/>
</dbReference>
<dbReference type="OrthoDB" id="9793039at2"/>
<reference evidence="2 3" key="1">
    <citation type="submission" date="2017-06" db="EMBL/GenBank/DDBJ databases">
        <authorList>
            <person name="Kim H.J."/>
            <person name="Triplett B.A."/>
        </authorList>
    </citation>
    <scope>NUCLEOTIDE SEQUENCE [LARGE SCALE GENOMIC DNA]</scope>
    <source>
        <strain evidence="2 3">DSM 29339</strain>
    </source>
</reference>
<protein>
    <recommendedName>
        <fullName evidence="1">VOC domain-containing protein</fullName>
    </recommendedName>
</protein>
<dbReference type="EMBL" id="FZOY01000001">
    <property type="protein sequence ID" value="SNS22417.1"/>
    <property type="molecule type" value="Genomic_DNA"/>
</dbReference>
<name>A0A239CQN5_9RHOB</name>
<accession>A0A239CQN5</accession>
<dbReference type="InterPro" id="IPR004360">
    <property type="entry name" value="Glyas_Fos-R_dOase_dom"/>
</dbReference>